<keyword evidence="2" id="KW-0472">Membrane</keyword>
<organism evidence="3 4">
    <name type="scientific">Coffea arabica</name>
    <name type="common">Arabian coffee</name>
    <dbReference type="NCBI Taxonomy" id="13443"/>
    <lineage>
        <taxon>Eukaryota</taxon>
        <taxon>Viridiplantae</taxon>
        <taxon>Streptophyta</taxon>
        <taxon>Embryophyta</taxon>
        <taxon>Tracheophyta</taxon>
        <taxon>Spermatophyta</taxon>
        <taxon>Magnoliopsida</taxon>
        <taxon>eudicotyledons</taxon>
        <taxon>Gunneridae</taxon>
        <taxon>Pentapetalae</taxon>
        <taxon>asterids</taxon>
        <taxon>lamiids</taxon>
        <taxon>Gentianales</taxon>
        <taxon>Rubiaceae</taxon>
        <taxon>Ixoroideae</taxon>
        <taxon>Gardenieae complex</taxon>
        <taxon>Bertiereae - Coffeeae clade</taxon>
        <taxon>Coffeeae</taxon>
        <taxon>Coffea</taxon>
    </lineage>
</organism>
<feature type="transmembrane region" description="Helical" evidence="2">
    <location>
        <begin position="65"/>
        <end position="86"/>
    </location>
</feature>
<dbReference type="AlphaFoldDB" id="A0A6P6WJU9"/>
<keyword evidence="2" id="KW-1133">Transmembrane helix</keyword>
<dbReference type="OrthoDB" id="1875545at2759"/>
<keyword evidence="3" id="KW-1185">Reference proteome</keyword>
<reference evidence="4" key="2">
    <citation type="submission" date="2025-08" db="UniProtKB">
        <authorList>
            <consortium name="RefSeq"/>
        </authorList>
    </citation>
    <scope>IDENTIFICATION</scope>
    <source>
        <tissue evidence="4">Leaves</tissue>
    </source>
</reference>
<keyword evidence="2" id="KW-0812">Transmembrane</keyword>
<dbReference type="GeneID" id="113733356"/>
<dbReference type="PANTHER" id="PTHR33709:SF20">
    <property type="entry name" value="OS04G0541900 PROTEIN"/>
    <property type="match status" value="1"/>
</dbReference>
<reference evidence="3" key="1">
    <citation type="journal article" date="2025" name="Foods">
        <title>Unveiling the Microbial Signatures of Arabica Coffee Cherries: Insights into Ripeness Specific Diversity, Functional Traits, and Implications for Quality and Safety.</title>
        <authorList>
            <consortium name="RefSeq"/>
            <person name="Tenea G.N."/>
            <person name="Cifuentes V."/>
            <person name="Reyes P."/>
            <person name="Cevallos-Vallejos M."/>
        </authorList>
    </citation>
    <scope>NUCLEOTIDE SEQUENCE [LARGE SCALE GENOMIC DNA]</scope>
</reference>
<proteinExistence type="predicted"/>
<evidence type="ECO:0000256" key="2">
    <source>
        <dbReference type="SAM" id="Phobius"/>
    </source>
</evidence>
<sequence length="315" mass="34984">MNDLPFKNAGSRVVEEEQQGEGEEQGCFGSCNPIIPTPAIYLLLLLFTLGLGFSIFILVVVHNALFFLVLLCFSALLAAFLLWNSLNNSGGSCSSRRNGALLSYLHFFPDSDLSLAAPGQLVKLTGVSSCGSVSLESSYEKVNRCIYTSTLLYEFEEPGLKPIDDMKSCFQWRLAYSEDFFWQRYSTDFYITDRRSGIRALVKAGTGCKVIPLIIESRLVKTTRKCKVLSSTLGKWLIERNLSAEARLLRLEEGYIKEGSSVSVIGMCQRQNDTMMIVQPQETLSTGCLWRKLLLPVDVDGLIFGPPNMADPASH</sequence>
<feature type="transmembrane region" description="Helical" evidence="2">
    <location>
        <begin position="39"/>
        <end position="60"/>
    </location>
</feature>
<evidence type="ECO:0000313" key="3">
    <source>
        <dbReference type="Proteomes" id="UP001652660"/>
    </source>
</evidence>
<name>A0A6P6WJU9_COFAR</name>
<evidence type="ECO:0000256" key="1">
    <source>
        <dbReference type="SAM" id="MobiDB-lite"/>
    </source>
</evidence>
<dbReference type="RefSeq" id="XP_027115520.1">
    <property type="nucleotide sequence ID" value="XM_027259719.2"/>
</dbReference>
<dbReference type="PANTHER" id="PTHR33709">
    <property type="entry name" value="OSJNBA0035M09.9 PROTEIN"/>
    <property type="match status" value="1"/>
</dbReference>
<feature type="region of interest" description="Disordered" evidence="1">
    <location>
        <begin position="1"/>
        <end position="25"/>
    </location>
</feature>
<protein>
    <submittedName>
        <fullName evidence="4">Uncharacterized membrane protein At1g16860-like isoform X1</fullName>
    </submittedName>
</protein>
<accession>A0A6P6WJU9</accession>
<gene>
    <name evidence="4" type="primary">LOC113733356</name>
</gene>
<evidence type="ECO:0000313" key="4">
    <source>
        <dbReference type="RefSeq" id="XP_027115520.1"/>
    </source>
</evidence>
<dbReference type="InterPro" id="IPR040339">
    <property type="entry name" value="At1g16860-like"/>
</dbReference>
<dbReference type="Proteomes" id="UP001652660">
    <property type="component" value="Chromosome 2e"/>
</dbReference>